<evidence type="ECO:0000259" key="2">
    <source>
        <dbReference type="Pfam" id="PF13827"/>
    </source>
</evidence>
<comment type="caution">
    <text evidence="3">The sequence shown here is derived from an EMBL/GenBank/DDBJ whole genome shotgun (WGS) entry which is preliminary data.</text>
</comment>
<evidence type="ECO:0000313" key="4">
    <source>
        <dbReference type="Proteomes" id="UP000787635"/>
    </source>
</evidence>
<dbReference type="InterPro" id="IPR025240">
    <property type="entry name" value="DUF4189"/>
</dbReference>
<feature type="compositionally biased region" description="Low complexity" evidence="1">
    <location>
        <begin position="90"/>
        <end position="102"/>
    </location>
</feature>
<protein>
    <submittedName>
        <fullName evidence="3">DUF4189 domain-containing protein</fullName>
    </submittedName>
</protein>
<evidence type="ECO:0000256" key="1">
    <source>
        <dbReference type="SAM" id="MobiDB-lite"/>
    </source>
</evidence>
<evidence type="ECO:0000313" key="3">
    <source>
        <dbReference type="EMBL" id="NKC29418.1"/>
    </source>
</evidence>
<proteinExistence type="predicted"/>
<dbReference type="Pfam" id="PF13827">
    <property type="entry name" value="DUF4189"/>
    <property type="match status" value="1"/>
</dbReference>
<dbReference type="Proteomes" id="UP000787635">
    <property type="component" value="Unassembled WGS sequence"/>
</dbReference>
<sequence length="222" mass="23466">MRDLDLSAALGLTSLWRVPLLLLAFLLPAVPLAAQTSQAAPSLACRRQCEAQTPDRATNPRALQVCLLRCSAGEAHLARQRRAGTPEATGQGSAPRGQGAAAGRRGRAVVAYAGALPHPGLAVSRYVERQAAHRAAETECFRRNGNRPCRLLVETEERCVAVARAIRPLGLVLTQDPASYSVVYYAVGTGSSATAAQQAAMRDCNGRIAPGLHCRMATSRCG</sequence>
<reference evidence="3 4" key="1">
    <citation type="submission" date="2020-03" db="EMBL/GenBank/DDBJ databases">
        <title>Roseomonas selenitidurans sp. nov. isolated from urban soil.</title>
        <authorList>
            <person name="Liu H."/>
        </authorList>
    </citation>
    <scope>NUCLEOTIDE SEQUENCE [LARGE SCALE GENOMIC DNA]</scope>
    <source>
        <strain evidence="3 4">BU-1</strain>
    </source>
</reference>
<keyword evidence="4" id="KW-1185">Reference proteome</keyword>
<dbReference type="RefSeq" id="WP_168027037.1">
    <property type="nucleotide sequence ID" value="NZ_JAAVNE010000001.1"/>
</dbReference>
<organism evidence="3 4">
    <name type="scientific">Falsiroseomonas selenitidurans</name>
    <dbReference type="NCBI Taxonomy" id="2716335"/>
    <lineage>
        <taxon>Bacteria</taxon>
        <taxon>Pseudomonadati</taxon>
        <taxon>Pseudomonadota</taxon>
        <taxon>Alphaproteobacteria</taxon>
        <taxon>Acetobacterales</taxon>
        <taxon>Roseomonadaceae</taxon>
        <taxon>Falsiroseomonas</taxon>
    </lineage>
</organism>
<dbReference type="EMBL" id="JAAVNE010000001">
    <property type="protein sequence ID" value="NKC29418.1"/>
    <property type="molecule type" value="Genomic_DNA"/>
</dbReference>
<name>A0ABX1DWY9_9PROT</name>
<feature type="domain" description="DUF4189" evidence="2">
    <location>
        <begin position="124"/>
        <end position="221"/>
    </location>
</feature>
<accession>A0ABX1DWY9</accession>
<gene>
    <name evidence="3" type="ORF">HEQ75_00980</name>
</gene>
<feature type="region of interest" description="Disordered" evidence="1">
    <location>
        <begin position="79"/>
        <end position="102"/>
    </location>
</feature>